<sequence length="49" mass="5390">MCPLQRPRPSPPADASICLPGSIPCERWDVWDVQGDGTGGKLKHFKKIT</sequence>
<protein>
    <submittedName>
        <fullName evidence="1">Uncharacterized protein</fullName>
    </submittedName>
</protein>
<evidence type="ECO:0000313" key="1">
    <source>
        <dbReference type="EMBL" id="CAI9539056.1"/>
    </source>
</evidence>
<name>A0ABN9ASQ6_9NEOB</name>
<organism evidence="1 2">
    <name type="scientific">Staurois parvus</name>
    <dbReference type="NCBI Taxonomy" id="386267"/>
    <lineage>
        <taxon>Eukaryota</taxon>
        <taxon>Metazoa</taxon>
        <taxon>Chordata</taxon>
        <taxon>Craniata</taxon>
        <taxon>Vertebrata</taxon>
        <taxon>Euteleostomi</taxon>
        <taxon>Amphibia</taxon>
        <taxon>Batrachia</taxon>
        <taxon>Anura</taxon>
        <taxon>Neobatrachia</taxon>
        <taxon>Ranoidea</taxon>
        <taxon>Ranidae</taxon>
        <taxon>Staurois</taxon>
    </lineage>
</organism>
<keyword evidence="2" id="KW-1185">Reference proteome</keyword>
<evidence type="ECO:0000313" key="2">
    <source>
        <dbReference type="Proteomes" id="UP001162483"/>
    </source>
</evidence>
<reference evidence="1" key="1">
    <citation type="submission" date="2023-05" db="EMBL/GenBank/DDBJ databases">
        <authorList>
            <person name="Stuckert A."/>
        </authorList>
    </citation>
    <scope>NUCLEOTIDE SEQUENCE</scope>
</reference>
<comment type="caution">
    <text evidence="1">The sequence shown here is derived from an EMBL/GenBank/DDBJ whole genome shotgun (WGS) entry which is preliminary data.</text>
</comment>
<proteinExistence type="predicted"/>
<dbReference type="Proteomes" id="UP001162483">
    <property type="component" value="Unassembled WGS sequence"/>
</dbReference>
<gene>
    <name evidence="1" type="ORF">SPARVUS_LOCUS1517454</name>
</gene>
<accession>A0ABN9ASQ6</accession>
<dbReference type="EMBL" id="CATNWA010001066">
    <property type="protein sequence ID" value="CAI9539056.1"/>
    <property type="molecule type" value="Genomic_DNA"/>
</dbReference>